<reference evidence="3" key="1">
    <citation type="submission" date="2018-05" db="EMBL/GenBank/DDBJ databases">
        <authorList>
            <person name="Lanie J.A."/>
            <person name="Ng W.-L."/>
            <person name="Kazmierczak K.M."/>
            <person name="Andrzejewski T.M."/>
            <person name="Davidsen T.M."/>
            <person name="Wayne K.J."/>
            <person name="Tettelin H."/>
            <person name="Glass J.I."/>
            <person name="Rusch D."/>
            <person name="Podicherti R."/>
            <person name="Tsui H.-C.T."/>
            <person name="Winkler M.E."/>
        </authorList>
    </citation>
    <scope>NUCLEOTIDE SEQUENCE</scope>
</reference>
<gene>
    <name evidence="3" type="ORF">METZ01_LOCUS299119</name>
</gene>
<keyword evidence="1" id="KW-0560">Oxidoreductase</keyword>
<name>A0A382MDY3_9ZZZZ</name>
<dbReference type="InterPro" id="IPR036291">
    <property type="entry name" value="NAD(P)-bd_dom_sf"/>
</dbReference>
<feature type="domain" description="Enoyl reductase (ER)" evidence="2">
    <location>
        <begin position="7"/>
        <end position="244"/>
    </location>
</feature>
<feature type="non-terminal residue" evidence="3">
    <location>
        <position position="1"/>
    </location>
</feature>
<dbReference type="InterPro" id="IPR011032">
    <property type="entry name" value="GroES-like_sf"/>
</dbReference>
<dbReference type="InterPro" id="IPR013149">
    <property type="entry name" value="ADH-like_C"/>
</dbReference>
<dbReference type="Pfam" id="PF00107">
    <property type="entry name" value="ADH_zinc_N"/>
    <property type="match status" value="1"/>
</dbReference>
<dbReference type="InterPro" id="IPR020843">
    <property type="entry name" value="ER"/>
</dbReference>
<dbReference type="PANTHER" id="PTHR43205">
    <property type="entry name" value="PROSTAGLANDIN REDUCTASE"/>
    <property type="match status" value="1"/>
</dbReference>
<dbReference type="AlphaFoldDB" id="A0A382MDY3"/>
<dbReference type="FunFam" id="3.40.50.720:FF:000121">
    <property type="entry name" value="Prostaglandin reductase 2"/>
    <property type="match status" value="1"/>
</dbReference>
<evidence type="ECO:0000256" key="1">
    <source>
        <dbReference type="ARBA" id="ARBA00023002"/>
    </source>
</evidence>
<accession>A0A382MDY3</accession>
<dbReference type="EMBL" id="UINC01092569">
    <property type="protein sequence ID" value="SVC46265.1"/>
    <property type="molecule type" value="Genomic_DNA"/>
</dbReference>
<dbReference type="InterPro" id="IPR045010">
    <property type="entry name" value="MDR_fam"/>
</dbReference>
<dbReference type="SMART" id="SM00829">
    <property type="entry name" value="PKS_ER"/>
    <property type="match status" value="1"/>
</dbReference>
<dbReference type="SUPFAM" id="SSF51735">
    <property type="entry name" value="NAD(P)-binding Rossmann-fold domains"/>
    <property type="match status" value="1"/>
</dbReference>
<dbReference type="Gene3D" id="3.90.180.10">
    <property type="entry name" value="Medium-chain alcohol dehydrogenases, catalytic domain"/>
    <property type="match status" value="1"/>
</dbReference>
<organism evidence="3">
    <name type="scientific">marine metagenome</name>
    <dbReference type="NCBI Taxonomy" id="408172"/>
    <lineage>
        <taxon>unclassified sequences</taxon>
        <taxon>metagenomes</taxon>
        <taxon>ecological metagenomes</taxon>
    </lineage>
</organism>
<dbReference type="CDD" id="cd05288">
    <property type="entry name" value="PGDH"/>
    <property type="match status" value="1"/>
</dbReference>
<sequence length="253" mass="27923">VGDYVLGMLGWREFYVVAEEKATKIDPTIAPIQSFLGAVGMPGRTAYVGLLDIGQPEEGETVFVSAAAGAVGSIACQIAKIKGCYVVGSAGSDKKVKWLLDKACVDTAFNYKEVDNLEDELSRYCPRGIDIYFENVGGKHLEASISLMNMFGRIILCGMISQYNDTEPQANPKNLMSAIYKRLKLQGFIVSDHVDRVADFYADMRQWINEGVIKWEETIVEGLENAPQAFIGLFRGENMGKMIVKVGLEEIEK</sequence>
<dbReference type="PANTHER" id="PTHR43205:SF7">
    <property type="entry name" value="PROSTAGLANDIN REDUCTASE 1"/>
    <property type="match status" value="1"/>
</dbReference>
<dbReference type="SUPFAM" id="SSF50129">
    <property type="entry name" value="GroES-like"/>
    <property type="match status" value="1"/>
</dbReference>
<dbReference type="GO" id="GO:0016628">
    <property type="term" value="F:oxidoreductase activity, acting on the CH-CH group of donors, NAD or NADP as acceptor"/>
    <property type="evidence" value="ECO:0007669"/>
    <property type="project" value="InterPro"/>
</dbReference>
<proteinExistence type="predicted"/>
<protein>
    <recommendedName>
        <fullName evidence="2">Enoyl reductase (ER) domain-containing protein</fullName>
    </recommendedName>
</protein>
<evidence type="ECO:0000259" key="2">
    <source>
        <dbReference type="SMART" id="SM00829"/>
    </source>
</evidence>
<evidence type="ECO:0000313" key="3">
    <source>
        <dbReference type="EMBL" id="SVC46265.1"/>
    </source>
</evidence>
<dbReference type="Gene3D" id="3.40.50.720">
    <property type="entry name" value="NAD(P)-binding Rossmann-like Domain"/>
    <property type="match status" value="1"/>
</dbReference>